<keyword evidence="4" id="KW-1185">Reference proteome</keyword>
<feature type="signal peptide" evidence="2">
    <location>
        <begin position="1"/>
        <end position="18"/>
    </location>
</feature>
<keyword evidence="2" id="KW-0732">Signal</keyword>
<evidence type="ECO:0000313" key="3">
    <source>
        <dbReference type="EMBL" id="EPS42424.1"/>
    </source>
</evidence>
<gene>
    <name evidence="3" type="ORF">H072_3636</name>
</gene>
<feature type="compositionally biased region" description="Gly residues" evidence="1">
    <location>
        <begin position="591"/>
        <end position="602"/>
    </location>
</feature>
<dbReference type="Proteomes" id="UP000015100">
    <property type="component" value="Unassembled WGS sequence"/>
</dbReference>
<proteinExistence type="predicted"/>
<reference evidence="4" key="2">
    <citation type="submission" date="2013-04" db="EMBL/GenBank/DDBJ databases">
        <title>Genomic mechanisms accounting for the adaptation to parasitism in nematode-trapping fungi.</title>
        <authorList>
            <person name="Ahren D.G."/>
        </authorList>
    </citation>
    <scope>NUCLEOTIDE SEQUENCE [LARGE SCALE GENOMIC DNA]</scope>
    <source>
        <strain evidence="4">CBS 200.50</strain>
    </source>
</reference>
<name>S8AHT6_DACHA</name>
<protein>
    <submittedName>
        <fullName evidence="3">Uncharacterized protein</fullName>
    </submittedName>
</protein>
<evidence type="ECO:0000256" key="1">
    <source>
        <dbReference type="SAM" id="MobiDB-lite"/>
    </source>
</evidence>
<accession>S8AHT6</accession>
<sequence length="626" mass="69191">MKNLKLLLLAINAANIHAAVEYPRYIYRVGYQEAIIQSYDANDEPLADSEGNLIKQDFIFDEANLFGANSCIRVFEGANSICLVEVPQELQNFPRDQTYGWIVYQGSNNCNAGKAEDDPTKQPEIAISLDQGQWHWRQEPNGFPYPISFRLFINPEIFNPTGKGAGTSLPFSDVGLNKNLASGPSQEILDFEFLRPNYGSIPADHPVAREYGPRGMRIYQPDGVIDQSIAPKKRPRPGPGVTQQDIANFRPYPEQYYDIYDARPPTEVFRPIIVLNRLAADISTGTITNDELDPALLSAFLEAFVGAPISTQEPLRYNWPDRSLVNYLQKLPSFQVPTDPQTGNIGYLSQNGHTFEELMNIAPAFEEPMNEWLAAQDEDPMETWGNETPEQIAAERWLYRLEGSWHTAGTDSSLGNFDGAQIGGSGDPVDVREAAFLEEEIPDEFIFDENAQGVAEDGGQGNILGQSLEEDLGLVQASNDQNSDNGERIIDTDNRQDFQAESQIGGDGSQLLDQLQADLTFQGEDQGTQSLDNPDISNDFGQARDQSFQSMISGAPNDFVANPFGADQNYDPAVFSPYTFNRLNRLRKKFGGGQVQGQGQGTGQLSRQSSMSSIGGVKQGRDIGPQ</sequence>
<feature type="region of interest" description="Disordered" evidence="1">
    <location>
        <begin position="226"/>
        <end position="246"/>
    </location>
</feature>
<dbReference type="OrthoDB" id="5424573at2759"/>
<dbReference type="EMBL" id="AQGS01000114">
    <property type="protein sequence ID" value="EPS42424.1"/>
    <property type="molecule type" value="Genomic_DNA"/>
</dbReference>
<evidence type="ECO:0000313" key="4">
    <source>
        <dbReference type="Proteomes" id="UP000015100"/>
    </source>
</evidence>
<feature type="chain" id="PRO_5004548499" evidence="2">
    <location>
        <begin position="19"/>
        <end position="626"/>
    </location>
</feature>
<evidence type="ECO:0000256" key="2">
    <source>
        <dbReference type="SAM" id="SignalP"/>
    </source>
</evidence>
<organism evidence="3 4">
    <name type="scientific">Dactylellina haptotyla (strain CBS 200.50)</name>
    <name type="common">Nematode-trapping fungus</name>
    <name type="synonym">Monacrosporium haptotylum</name>
    <dbReference type="NCBI Taxonomy" id="1284197"/>
    <lineage>
        <taxon>Eukaryota</taxon>
        <taxon>Fungi</taxon>
        <taxon>Dikarya</taxon>
        <taxon>Ascomycota</taxon>
        <taxon>Pezizomycotina</taxon>
        <taxon>Orbiliomycetes</taxon>
        <taxon>Orbiliales</taxon>
        <taxon>Orbiliaceae</taxon>
        <taxon>Dactylellina</taxon>
    </lineage>
</organism>
<comment type="caution">
    <text evidence="3">The sequence shown here is derived from an EMBL/GenBank/DDBJ whole genome shotgun (WGS) entry which is preliminary data.</text>
</comment>
<dbReference type="HOGENOM" id="CLU_436790_0_0_1"/>
<dbReference type="AlphaFoldDB" id="S8AHT6"/>
<feature type="region of interest" description="Disordered" evidence="1">
    <location>
        <begin position="590"/>
        <end position="626"/>
    </location>
</feature>
<reference evidence="3 4" key="1">
    <citation type="journal article" date="2013" name="PLoS Genet.">
        <title>Genomic mechanisms accounting for the adaptation to parasitism in nematode-trapping fungi.</title>
        <authorList>
            <person name="Meerupati T."/>
            <person name="Andersson K.M."/>
            <person name="Friman E."/>
            <person name="Kumar D."/>
            <person name="Tunlid A."/>
            <person name="Ahren D."/>
        </authorList>
    </citation>
    <scope>NUCLEOTIDE SEQUENCE [LARGE SCALE GENOMIC DNA]</scope>
    <source>
        <strain evidence="3 4">CBS 200.50</strain>
    </source>
</reference>